<name>A0A5B9DBX5_9ARCH</name>
<accession>A0A5B9DBX5</accession>
<dbReference type="AlphaFoldDB" id="A0A5B9DBX5"/>
<dbReference type="InterPro" id="IPR036527">
    <property type="entry name" value="SCP2_sterol-bd_dom_sf"/>
</dbReference>
<dbReference type="Gene3D" id="3.30.1050.10">
    <property type="entry name" value="SCP2 sterol-binding domain"/>
    <property type="match status" value="1"/>
</dbReference>
<evidence type="ECO:0000313" key="2">
    <source>
        <dbReference type="Proteomes" id="UP000321408"/>
    </source>
</evidence>
<dbReference type="Proteomes" id="UP000321408">
    <property type="component" value="Chromosome"/>
</dbReference>
<dbReference type="InterPro" id="IPR003033">
    <property type="entry name" value="SCP2_sterol-bd_dom"/>
</dbReference>
<dbReference type="EMBL" id="CP042905">
    <property type="protein sequence ID" value="QEE16485.2"/>
    <property type="molecule type" value="Genomic_DNA"/>
</dbReference>
<dbReference type="SUPFAM" id="SSF55718">
    <property type="entry name" value="SCP-like"/>
    <property type="match status" value="1"/>
</dbReference>
<keyword evidence="2" id="KW-1185">Reference proteome</keyword>
<reference evidence="1 2" key="2">
    <citation type="journal article" date="2024" name="Int. J. Syst. Evol. Microbiol.">
        <title>Promethearchaeum syntrophicum gen. nov., sp. nov., an anaerobic, obligately syntrophic archaeon, the first isolate of the lineage 'Asgard' archaea, and proposal of the new archaeal phylum Promethearchaeota phyl. nov. and kingdom Promethearchaeati regn. nov.</title>
        <authorList>
            <person name="Imachi H."/>
            <person name="Nobu M.K."/>
            <person name="Kato S."/>
            <person name="Takaki Y."/>
            <person name="Miyazaki M."/>
            <person name="Miyata M."/>
            <person name="Ogawara M."/>
            <person name="Saito Y."/>
            <person name="Sakai S."/>
            <person name="Tahara Y.O."/>
            <person name="Takano Y."/>
            <person name="Tasumi E."/>
            <person name="Uematsu K."/>
            <person name="Yoshimura T."/>
            <person name="Itoh T."/>
            <person name="Ohkuma M."/>
            <person name="Takai K."/>
        </authorList>
    </citation>
    <scope>NUCLEOTIDE SEQUENCE [LARGE SCALE GENOMIC DNA]</scope>
    <source>
        <strain evidence="1 2">MK-D1</strain>
    </source>
</reference>
<evidence type="ECO:0000313" key="1">
    <source>
        <dbReference type="EMBL" id="QEE16485.2"/>
    </source>
</evidence>
<gene>
    <name evidence="1" type="ORF">DSAG12_02315</name>
</gene>
<organism evidence="1 2">
    <name type="scientific">Promethearchaeum syntrophicum</name>
    <dbReference type="NCBI Taxonomy" id="2594042"/>
    <lineage>
        <taxon>Archaea</taxon>
        <taxon>Promethearchaeati</taxon>
        <taxon>Promethearchaeota</taxon>
        <taxon>Promethearchaeia</taxon>
        <taxon>Promethearchaeales</taxon>
        <taxon>Promethearchaeaceae</taxon>
        <taxon>Promethearchaeum</taxon>
    </lineage>
</organism>
<dbReference type="KEGG" id="psyt:DSAG12_02315"/>
<reference evidence="1 2" key="1">
    <citation type="journal article" date="2020" name="Nature">
        <title>Isolation of an archaeon at the prokaryote-eukaryote interface.</title>
        <authorList>
            <person name="Imachi H."/>
            <person name="Nobu M.K."/>
            <person name="Nakahara N."/>
            <person name="Morono Y."/>
            <person name="Ogawara M."/>
            <person name="Takaki Y."/>
            <person name="Takano Y."/>
            <person name="Uematsu K."/>
            <person name="Ikuta T."/>
            <person name="Ito M."/>
            <person name="Matsui Y."/>
            <person name="Miyazaki M."/>
            <person name="Murata K."/>
            <person name="Saito Y."/>
            <person name="Sakai S."/>
            <person name="Song C."/>
            <person name="Tasumi E."/>
            <person name="Yamanaka Y."/>
            <person name="Yamaguchi T."/>
            <person name="Kamagata Y."/>
            <person name="Tamaki H."/>
            <person name="Takai K."/>
        </authorList>
    </citation>
    <scope>NUCLEOTIDE SEQUENCE [LARGE SCALE GENOMIC DNA]</scope>
    <source>
        <strain evidence="1 2">MK-D1</strain>
    </source>
</reference>
<sequence length="168" mass="19344">METKPLDCGYSMTMNNETNQWECNMGKCGVISFENFLCENCCVNSSIMEIFNGFERLAKENLEFREELEELKTTFVQISLSNPDFTYWVEFGNCKFKVGWGEISNATIKIRCSQDVWSKILSGKAVSFIEFFKRNLKIEGDLQYGVLYLDLLELASEISQDKGVLNNE</sequence>
<dbReference type="Pfam" id="PF02036">
    <property type="entry name" value="SCP2"/>
    <property type="match status" value="1"/>
</dbReference>
<proteinExistence type="predicted"/>
<protein>
    <submittedName>
        <fullName evidence="1">SCP2 sterol-binding domain-containing protein</fullName>
    </submittedName>
</protein>